<keyword evidence="4" id="KW-1133">Transmembrane helix</keyword>
<evidence type="ECO:0000256" key="1">
    <source>
        <dbReference type="ARBA" id="ARBA00004533"/>
    </source>
</evidence>
<dbReference type="RefSeq" id="WP_269169624.1">
    <property type="nucleotide sequence ID" value="NZ_CP114195.1"/>
</dbReference>
<gene>
    <name evidence="6" type="ORF">O1Q84_20505</name>
</gene>
<dbReference type="PANTHER" id="PTHR32089">
    <property type="entry name" value="METHYL-ACCEPTING CHEMOTAXIS PROTEIN MCPB"/>
    <property type="match status" value="1"/>
</dbReference>
<dbReference type="Proteomes" id="UP001156560">
    <property type="component" value="Chromosome 2"/>
</dbReference>
<dbReference type="Pfam" id="PF22673">
    <property type="entry name" value="MCP-like_PDC_1"/>
    <property type="match status" value="1"/>
</dbReference>
<dbReference type="SUPFAM" id="SSF103190">
    <property type="entry name" value="Sensory domain-like"/>
    <property type="match status" value="1"/>
</dbReference>
<feature type="transmembrane region" description="Helical" evidence="4">
    <location>
        <begin position="268"/>
        <end position="290"/>
    </location>
</feature>
<dbReference type="InterPro" id="IPR029151">
    <property type="entry name" value="Sensor-like_sf"/>
</dbReference>
<feature type="domain" description="Methyl-accepting transducer" evidence="5">
    <location>
        <begin position="348"/>
        <end position="584"/>
    </location>
</feature>
<keyword evidence="2 3" id="KW-0807">Transducer</keyword>
<dbReference type="AlphaFoldDB" id="A0AA47JM38"/>
<proteinExistence type="predicted"/>
<evidence type="ECO:0000259" key="5">
    <source>
        <dbReference type="PROSITE" id="PS50111"/>
    </source>
</evidence>
<evidence type="ECO:0000313" key="6">
    <source>
        <dbReference type="EMBL" id="WAT93376.1"/>
    </source>
</evidence>
<dbReference type="CDD" id="cd11386">
    <property type="entry name" value="MCP_signal"/>
    <property type="match status" value="1"/>
</dbReference>
<sequence>MLQKILKYSLLTLVAMLIFVTLATYHYLRALADADAIQLDEQSRKIIEVSYNSEMNSFIDEAKSIAYALSSLPSSWSYDKDKNDYLQSVLKHTAGETEALTEVFVADLEGRVLTSNGWISDFNAKKESRTWFNAVIRDPSNYYLTRPYKSWTGNYTITLSVPIKNEGGLIGLLGFDVALDNLVPNLGLEYALTNLDGDVIAADSSNSDWVGSQLTQIRPIFAELGSEVLMYQTPDGDWYSASKKELGDMNLYNFVSQNEVINENSQQILIFIGIIVGTNLVIVASIILIVRKELVGIDYIKSRLDRLAQGDFSEYEQTELHNELSSIDRSVTLLRNSISLIVGEIVSATEIMDKNSKDNRENIDVVVENSIEQQGEFKSIATACVELSQSSKEVASNATTVSKTNEAIEQQVLQGRDILKKVQRIGDQITQSTIDSSEISNGIIDSSTSVGEIVQMIDTISEQTNLLALNAAIEAARAGEYGRGFAVVADEVRKLASETKQSTSSIQDIVEILKEKSEKLDTFVKENMTLIKSYNDSRLELENQFSVIQENIRTLLEMNASVSSSSEQQASVVEEVSKQIDTLTQSVDENMKYIRNSGELVTGLVSVSNGLKEQLRFFKA</sequence>
<comment type="subcellular location">
    <subcellularLocation>
        <location evidence="1">Cell inner membrane</location>
    </subcellularLocation>
</comment>
<dbReference type="SUPFAM" id="SSF58104">
    <property type="entry name" value="Methyl-accepting chemotaxis protein (MCP) signaling domain"/>
    <property type="match status" value="1"/>
</dbReference>
<dbReference type="EMBL" id="CP114195">
    <property type="protein sequence ID" value="WAT93376.1"/>
    <property type="molecule type" value="Genomic_DNA"/>
</dbReference>
<evidence type="ECO:0000313" key="7">
    <source>
        <dbReference type="Proteomes" id="UP001156560"/>
    </source>
</evidence>
<protein>
    <submittedName>
        <fullName evidence="6">Methyl-accepting chemotaxis protein</fullName>
    </submittedName>
</protein>
<dbReference type="Gene3D" id="1.10.287.950">
    <property type="entry name" value="Methyl-accepting chemotaxis protein"/>
    <property type="match status" value="1"/>
</dbReference>
<evidence type="ECO:0000256" key="2">
    <source>
        <dbReference type="ARBA" id="ARBA00023224"/>
    </source>
</evidence>
<name>A0AA47JM38_VIBPH</name>
<dbReference type="GO" id="GO:0007165">
    <property type="term" value="P:signal transduction"/>
    <property type="evidence" value="ECO:0007669"/>
    <property type="project" value="UniProtKB-KW"/>
</dbReference>
<keyword evidence="4" id="KW-0472">Membrane</keyword>
<keyword evidence="4" id="KW-0812">Transmembrane</keyword>
<evidence type="ECO:0000256" key="3">
    <source>
        <dbReference type="PROSITE-ProRule" id="PRU00284"/>
    </source>
</evidence>
<dbReference type="CDD" id="cd12914">
    <property type="entry name" value="PDC1_DGC_like"/>
    <property type="match status" value="1"/>
</dbReference>
<organism evidence="6 7">
    <name type="scientific">Vibrio parahaemolyticus</name>
    <dbReference type="NCBI Taxonomy" id="670"/>
    <lineage>
        <taxon>Bacteria</taxon>
        <taxon>Pseudomonadati</taxon>
        <taxon>Pseudomonadota</taxon>
        <taxon>Gammaproteobacteria</taxon>
        <taxon>Vibrionales</taxon>
        <taxon>Vibrionaceae</taxon>
        <taxon>Vibrio</taxon>
    </lineage>
</organism>
<dbReference type="InterPro" id="IPR004089">
    <property type="entry name" value="MCPsignal_dom"/>
</dbReference>
<dbReference type="GO" id="GO:0005886">
    <property type="term" value="C:plasma membrane"/>
    <property type="evidence" value="ECO:0007669"/>
    <property type="project" value="UniProtKB-SubCell"/>
</dbReference>
<dbReference type="Gene3D" id="3.30.450.20">
    <property type="entry name" value="PAS domain"/>
    <property type="match status" value="1"/>
</dbReference>
<evidence type="ECO:0000256" key="4">
    <source>
        <dbReference type="SAM" id="Phobius"/>
    </source>
</evidence>
<dbReference type="Pfam" id="PF00015">
    <property type="entry name" value="MCPsignal"/>
    <property type="match status" value="1"/>
</dbReference>
<reference evidence="6" key="1">
    <citation type="submission" date="2022-12" db="EMBL/GenBank/DDBJ databases">
        <title>Vibrio parahaemolyticus become highly virulent by producing novel Tc toxins.</title>
        <authorList>
            <person name="Yang F."/>
            <person name="You Y."/>
            <person name="Lai Q."/>
            <person name="Xu L."/>
            <person name="Li F."/>
        </authorList>
    </citation>
    <scope>NUCLEOTIDE SEQUENCE</scope>
    <source>
        <strain evidence="6">Vp-HL-202005</strain>
    </source>
</reference>
<accession>A0AA47JM38</accession>
<dbReference type="GO" id="GO:0006935">
    <property type="term" value="P:chemotaxis"/>
    <property type="evidence" value="ECO:0007669"/>
    <property type="project" value="UniProtKB-ARBA"/>
</dbReference>
<dbReference type="PANTHER" id="PTHR32089:SF112">
    <property type="entry name" value="LYSOZYME-LIKE PROTEIN-RELATED"/>
    <property type="match status" value="1"/>
</dbReference>
<dbReference type="PROSITE" id="PS50111">
    <property type="entry name" value="CHEMOTAXIS_TRANSDUC_2"/>
    <property type="match status" value="1"/>
</dbReference>
<dbReference type="SMART" id="SM00283">
    <property type="entry name" value="MA"/>
    <property type="match status" value="1"/>
</dbReference>